<dbReference type="EMBL" id="QRZF01000005">
    <property type="protein sequence ID" value="RGV54713.1"/>
    <property type="molecule type" value="Genomic_DNA"/>
</dbReference>
<dbReference type="PANTHER" id="PTHR34301:SF8">
    <property type="entry name" value="ATPASE DOMAIN-CONTAINING PROTEIN"/>
    <property type="match status" value="1"/>
</dbReference>
<evidence type="ECO:0000313" key="3">
    <source>
        <dbReference type="EMBL" id="RHE91129.1"/>
    </source>
</evidence>
<sequence length="363" mass="42416">MENPFKFGTIVDGSYFTDRVEEQEKVKQVISSENHLILISPRRFGKTSLVQKVMKSLERPVFQLNLQLVTDTEDFAAHLLKLVLRKYPMERLKHLISHFRFIPTISTNPMTDGIELSFQPSVDSFVLLEDVFILIDKIGERGEKPVVVLDEFQEIKALDKNLDKKMRSILQLHSHVNYVFLGSQESMMEEIFEKKKSPFYHFGYLMKLDKIPYDDFLVFLKKGFCELGEKTEVENVSREILAFTRCHPYYTQQLAFQVWTLWLQKGYMDTLVADASLLLTQVHDMDYERLWATFNRTDKKVLIGLNMNLGSPTSLSFLRNQGIESSSTAFSSLKRLSKLGYVIKNDVYEMDDPFFAQWIMKHR</sequence>
<dbReference type="Proteomes" id="UP000285650">
    <property type="component" value="Unassembled WGS sequence"/>
</dbReference>
<evidence type="ECO:0000313" key="4">
    <source>
        <dbReference type="Proteomes" id="UP000283850"/>
    </source>
</evidence>
<reference evidence="4 5" key="1">
    <citation type="submission" date="2018-08" db="EMBL/GenBank/DDBJ databases">
        <title>A genome reference for cultivated species of the human gut microbiota.</title>
        <authorList>
            <person name="Zou Y."/>
            <person name="Xue W."/>
            <person name="Luo G."/>
        </authorList>
    </citation>
    <scope>NUCLEOTIDE SEQUENCE [LARGE SCALE GENOMIC DNA]</scope>
    <source>
        <strain evidence="2 4">AF14-32</strain>
        <strain evidence="3 5">AM27-17</strain>
    </source>
</reference>
<name>A0A412YBE6_9BACE</name>
<dbReference type="GO" id="GO:0005524">
    <property type="term" value="F:ATP binding"/>
    <property type="evidence" value="ECO:0007669"/>
    <property type="project" value="UniProtKB-KW"/>
</dbReference>
<dbReference type="Pfam" id="PF01637">
    <property type="entry name" value="ATPase_2"/>
    <property type="match status" value="1"/>
</dbReference>
<dbReference type="EMBL" id="QSKV01000008">
    <property type="protein sequence ID" value="RHE91129.1"/>
    <property type="molecule type" value="Genomic_DNA"/>
</dbReference>
<protein>
    <submittedName>
        <fullName evidence="2">ATP-binding protein</fullName>
    </submittedName>
</protein>
<dbReference type="InterPro" id="IPR027417">
    <property type="entry name" value="P-loop_NTPase"/>
</dbReference>
<keyword evidence="2" id="KW-0067">ATP-binding</keyword>
<proteinExistence type="predicted"/>
<dbReference type="SUPFAM" id="SSF52540">
    <property type="entry name" value="P-loop containing nucleoside triphosphate hydrolases"/>
    <property type="match status" value="1"/>
</dbReference>
<dbReference type="PANTHER" id="PTHR34301">
    <property type="entry name" value="DNA-BINDING PROTEIN-RELATED"/>
    <property type="match status" value="1"/>
</dbReference>
<dbReference type="Gene3D" id="3.40.50.300">
    <property type="entry name" value="P-loop containing nucleotide triphosphate hydrolases"/>
    <property type="match status" value="1"/>
</dbReference>
<organism evidence="2 4">
    <name type="scientific">Bacteroides intestinalis</name>
    <dbReference type="NCBI Taxonomy" id="329854"/>
    <lineage>
        <taxon>Bacteria</taxon>
        <taxon>Pseudomonadati</taxon>
        <taxon>Bacteroidota</taxon>
        <taxon>Bacteroidia</taxon>
        <taxon>Bacteroidales</taxon>
        <taxon>Bacteroidaceae</taxon>
        <taxon>Bacteroides</taxon>
    </lineage>
</organism>
<comment type="caution">
    <text evidence="2">The sequence shown here is derived from an EMBL/GenBank/DDBJ whole genome shotgun (WGS) entry which is preliminary data.</text>
</comment>
<evidence type="ECO:0000313" key="5">
    <source>
        <dbReference type="Proteomes" id="UP000285650"/>
    </source>
</evidence>
<dbReference type="InterPro" id="IPR011579">
    <property type="entry name" value="ATPase_dom"/>
</dbReference>
<gene>
    <name evidence="3" type="ORF">DW712_13570</name>
    <name evidence="2" type="ORF">DWW10_09410</name>
</gene>
<feature type="domain" description="ATPase" evidence="1">
    <location>
        <begin position="16"/>
        <end position="243"/>
    </location>
</feature>
<dbReference type="RefSeq" id="WP_022393068.1">
    <property type="nucleotide sequence ID" value="NZ_JADMTM010000105.1"/>
</dbReference>
<accession>A0A412YBE6</accession>
<keyword evidence="2" id="KW-0547">Nucleotide-binding</keyword>
<evidence type="ECO:0000313" key="2">
    <source>
        <dbReference type="EMBL" id="RGV54713.1"/>
    </source>
</evidence>
<evidence type="ECO:0000259" key="1">
    <source>
        <dbReference type="Pfam" id="PF01637"/>
    </source>
</evidence>
<dbReference type="AlphaFoldDB" id="A0A412YBE6"/>
<dbReference type="Proteomes" id="UP000283850">
    <property type="component" value="Unassembled WGS sequence"/>
</dbReference>